<sequence length="165" mass="19472">MTNKSFLIKINQEDKIMLERIKKATNIPFSKILRYLLNLHFEDENTNNSPIIQKYKFYSNNEKHTISIKLTQEEYESLKILCKENGFKSVTKQIKYLLLNSIHKEKFFNNDAIEHFIKIRSEMAKDYSNLYQLLKALRGKNLVKINDGALNNMIKNINANTQIIL</sequence>
<feature type="non-terminal residue" evidence="1">
    <location>
        <position position="165"/>
    </location>
</feature>
<evidence type="ECO:0000313" key="1">
    <source>
        <dbReference type="EMBL" id="EAL8883991.1"/>
    </source>
</evidence>
<dbReference type="EMBL" id="AACSBG010000003">
    <property type="protein sequence ID" value="EAL8883991.1"/>
    <property type="molecule type" value="Genomic_DNA"/>
</dbReference>
<protein>
    <submittedName>
        <fullName evidence="1">Uncharacterized protein</fullName>
    </submittedName>
</protein>
<proteinExistence type="predicted"/>
<accession>A0A5T1Z6J4</accession>
<name>A0A5T1Z6J4_CAMJU</name>
<organism evidence="1">
    <name type="scientific">Campylobacter jejuni</name>
    <dbReference type="NCBI Taxonomy" id="197"/>
    <lineage>
        <taxon>Bacteria</taxon>
        <taxon>Pseudomonadati</taxon>
        <taxon>Campylobacterota</taxon>
        <taxon>Epsilonproteobacteria</taxon>
        <taxon>Campylobacterales</taxon>
        <taxon>Campylobacteraceae</taxon>
        <taxon>Campylobacter</taxon>
    </lineage>
</organism>
<comment type="caution">
    <text evidence="1">The sequence shown here is derived from an EMBL/GenBank/DDBJ whole genome shotgun (WGS) entry which is preliminary data.</text>
</comment>
<gene>
    <name evidence="1" type="ORF">D0B30_03580</name>
</gene>
<dbReference type="AlphaFoldDB" id="A0A5T1Z6J4"/>
<reference evidence="1" key="1">
    <citation type="submission" date="2018-08" db="EMBL/GenBank/DDBJ databases">
        <authorList>
            <consortium name="PulseNet: The National Subtyping Network for Foodborne Disease Surveillance"/>
            <person name="Tarr C.L."/>
            <person name="Trees E."/>
            <person name="Katz L.S."/>
            <person name="Carleton-Romer H.A."/>
            <person name="Stroika S."/>
            <person name="Kucerova Z."/>
            <person name="Roache K.F."/>
            <person name="Sabol A.L."/>
            <person name="Besser J."/>
            <person name="Gerner-Smidt P."/>
        </authorList>
    </citation>
    <scope>NUCLEOTIDE SEQUENCE</scope>
    <source>
        <strain evidence="1">PNUSAC005491</strain>
    </source>
</reference>